<organism evidence="1 2">
    <name type="scientific">Austropuccinia psidii MF-1</name>
    <dbReference type="NCBI Taxonomy" id="1389203"/>
    <lineage>
        <taxon>Eukaryota</taxon>
        <taxon>Fungi</taxon>
        <taxon>Dikarya</taxon>
        <taxon>Basidiomycota</taxon>
        <taxon>Pucciniomycotina</taxon>
        <taxon>Pucciniomycetes</taxon>
        <taxon>Pucciniales</taxon>
        <taxon>Sphaerophragmiaceae</taxon>
        <taxon>Austropuccinia</taxon>
    </lineage>
</organism>
<reference evidence="1" key="1">
    <citation type="submission" date="2021-03" db="EMBL/GenBank/DDBJ databases">
        <title>Draft genome sequence of rust myrtle Austropuccinia psidii MF-1, a brazilian biotype.</title>
        <authorList>
            <person name="Quecine M.C."/>
            <person name="Pachon D.M.R."/>
            <person name="Bonatelli M.L."/>
            <person name="Correr F.H."/>
            <person name="Franceschini L.M."/>
            <person name="Leite T.F."/>
            <person name="Margarido G.R.A."/>
            <person name="Almeida C.A."/>
            <person name="Ferrarezi J.A."/>
            <person name="Labate C.A."/>
        </authorList>
    </citation>
    <scope>NUCLEOTIDE SEQUENCE</scope>
    <source>
        <strain evidence="1">MF-1</strain>
    </source>
</reference>
<comment type="caution">
    <text evidence="1">The sequence shown here is derived from an EMBL/GenBank/DDBJ whole genome shotgun (WGS) entry which is preliminary data.</text>
</comment>
<evidence type="ECO:0000313" key="1">
    <source>
        <dbReference type="EMBL" id="MBW0524834.1"/>
    </source>
</evidence>
<name>A0A9Q3EPB5_9BASI</name>
<protein>
    <submittedName>
        <fullName evidence="1">Uncharacterized protein</fullName>
    </submittedName>
</protein>
<dbReference type="AlphaFoldDB" id="A0A9Q3EPB5"/>
<proteinExistence type="predicted"/>
<gene>
    <name evidence="1" type="ORF">O181_064549</name>
</gene>
<sequence>MSDYIEAITGYEEGDWTQLKKELIAEWERVEPETRYKKDSITQIFNYTQDEGRISTLSEYKKFIGEYETIINYLSRYKYIPQENMFHEDVFDCLSADIKGAISQEMIKYHVMAKEDGGYLL</sequence>
<accession>A0A9Q3EPB5</accession>
<evidence type="ECO:0000313" key="2">
    <source>
        <dbReference type="Proteomes" id="UP000765509"/>
    </source>
</evidence>
<keyword evidence="2" id="KW-1185">Reference proteome</keyword>
<dbReference type="Proteomes" id="UP000765509">
    <property type="component" value="Unassembled WGS sequence"/>
</dbReference>
<dbReference type="EMBL" id="AVOT02031320">
    <property type="protein sequence ID" value="MBW0524834.1"/>
    <property type="molecule type" value="Genomic_DNA"/>
</dbReference>